<organism evidence="2 3">
    <name type="scientific">Scylla paramamosain</name>
    <name type="common">Mud crab</name>
    <dbReference type="NCBI Taxonomy" id="85552"/>
    <lineage>
        <taxon>Eukaryota</taxon>
        <taxon>Metazoa</taxon>
        <taxon>Ecdysozoa</taxon>
        <taxon>Arthropoda</taxon>
        <taxon>Crustacea</taxon>
        <taxon>Multicrustacea</taxon>
        <taxon>Malacostraca</taxon>
        <taxon>Eumalacostraca</taxon>
        <taxon>Eucarida</taxon>
        <taxon>Decapoda</taxon>
        <taxon>Pleocyemata</taxon>
        <taxon>Brachyura</taxon>
        <taxon>Eubrachyura</taxon>
        <taxon>Portunoidea</taxon>
        <taxon>Portunidae</taxon>
        <taxon>Portuninae</taxon>
        <taxon>Scylla</taxon>
    </lineage>
</organism>
<feature type="transmembrane region" description="Helical" evidence="1">
    <location>
        <begin position="26"/>
        <end position="43"/>
    </location>
</feature>
<feature type="transmembrane region" description="Helical" evidence="1">
    <location>
        <begin position="49"/>
        <end position="70"/>
    </location>
</feature>
<protein>
    <submittedName>
        <fullName evidence="2">Uncharacterized protein</fullName>
    </submittedName>
</protein>
<feature type="transmembrane region" description="Helical" evidence="1">
    <location>
        <begin position="107"/>
        <end position="127"/>
    </location>
</feature>
<dbReference type="Proteomes" id="UP001487740">
    <property type="component" value="Unassembled WGS sequence"/>
</dbReference>
<dbReference type="AlphaFoldDB" id="A0AAW0T2L4"/>
<name>A0AAW0T2L4_SCYPA</name>
<accession>A0AAW0T2L4</accession>
<feature type="transmembrane region" description="Helical" evidence="1">
    <location>
        <begin position="133"/>
        <end position="155"/>
    </location>
</feature>
<keyword evidence="3" id="KW-1185">Reference proteome</keyword>
<keyword evidence="1" id="KW-0812">Transmembrane</keyword>
<comment type="caution">
    <text evidence="2">The sequence shown here is derived from an EMBL/GenBank/DDBJ whole genome shotgun (WGS) entry which is preliminary data.</text>
</comment>
<dbReference type="EMBL" id="JARAKH010000040">
    <property type="protein sequence ID" value="KAK8381477.1"/>
    <property type="molecule type" value="Genomic_DNA"/>
</dbReference>
<proteinExistence type="predicted"/>
<evidence type="ECO:0000313" key="2">
    <source>
        <dbReference type="EMBL" id="KAK8381477.1"/>
    </source>
</evidence>
<evidence type="ECO:0000256" key="1">
    <source>
        <dbReference type="SAM" id="Phobius"/>
    </source>
</evidence>
<keyword evidence="1" id="KW-1133">Transmembrane helix</keyword>
<reference evidence="2 3" key="1">
    <citation type="submission" date="2023-03" db="EMBL/GenBank/DDBJ databases">
        <title>High-quality genome of Scylla paramamosain provides insights in environmental adaptation.</title>
        <authorList>
            <person name="Zhang L."/>
        </authorList>
    </citation>
    <scope>NUCLEOTIDE SEQUENCE [LARGE SCALE GENOMIC DNA]</scope>
    <source>
        <strain evidence="2">LZ_2023a</strain>
        <tissue evidence="2">Muscle</tissue>
    </source>
</reference>
<evidence type="ECO:0000313" key="3">
    <source>
        <dbReference type="Proteomes" id="UP001487740"/>
    </source>
</evidence>
<keyword evidence="1" id="KW-0472">Membrane</keyword>
<sequence>MAMAALLDLEAVIREVEVKREKTTHLFFPIITMFLMVAIVLAITSPYAIIQGSYMGGTTVVSLLLAYYIMGRLFHTGQMFVSKVSEAEGILKELRSKSQDLSVSVKVNLVIGSLSSLLTFDVCGWYTLSYSSFLGIFNIIMTYIVIIFQVGGAAVKDQ</sequence>
<gene>
    <name evidence="2" type="ORF">O3P69_018507</name>
</gene>